<dbReference type="GO" id="GO:0055085">
    <property type="term" value="P:transmembrane transport"/>
    <property type="evidence" value="ECO:0007669"/>
    <property type="project" value="InterPro"/>
</dbReference>
<dbReference type="eggNOG" id="COG1638">
    <property type="taxonomic scope" value="Bacteria"/>
</dbReference>
<keyword evidence="1 3" id="KW-0732">Signal</keyword>
<evidence type="ECO:0000256" key="2">
    <source>
        <dbReference type="SAM" id="MobiDB-lite"/>
    </source>
</evidence>
<feature type="signal peptide" evidence="3">
    <location>
        <begin position="1"/>
        <end position="18"/>
    </location>
</feature>
<dbReference type="InterPro" id="IPR038404">
    <property type="entry name" value="TRAP_DctP_sf"/>
</dbReference>
<sequence>MKKWFMVLMTIISIIVLAACGNSQTTTNSSDEANNGMTGESDANGSEQTFVLKSTIQSPKTASLSKGFDAFLDLVEEKSNGRITFERYYGDALVKPADVADAVSAGIADVAAVVPSYTPAANPLGTIESLPALWKDQWTGTRALMDLYEEYPELRSEFEERNISILGGWALPSYHIISKTDVDSFDDLNNLKVIASGSQALLAEAFGAVAVGVTMPESFEAMERGAVDGGLLGYTSSSTYGIHEIAGSVWELPIGSQGGLFGMNTDKYNQLPDDLKEVFKEAAIQNAVDFHRIYQTEGEAEAKQKYLDAGVKINEVSDEDLAELQRIAEENVWKKWVEERSDKPAQEILNRFRELIEKYDEEFQANGGQG</sequence>
<feature type="region of interest" description="Disordered" evidence="2">
    <location>
        <begin position="25"/>
        <end position="44"/>
    </location>
</feature>
<evidence type="ECO:0000256" key="3">
    <source>
        <dbReference type="SAM" id="SignalP"/>
    </source>
</evidence>
<dbReference type="InterPro" id="IPR018389">
    <property type="entry name" value="DctP_fam"/>
</dbReference>
<evidence type="ECO:0008006" key="6">
    <source>
        <dbReference type="Google" id="ProtNLM"/>
    </source>
</evidence>
<dbReference type="PANTHER" id="PTHR33376:SF15">
    <property type="entry name" value="BLL6794 PROTEIN"/>
    <property type="match status" value="1"/>
</dbReference>
<gene>
    <name evidence="4" type="ORF">CD30_07460</name>
</gene>
<dbReference type="AlphaFoldDB" id="A0A0A3JVQ2"/>
<evidence type="ECO:0000256" key="1">
    <source>
        <dbReference type="ARBA" id="ARBA00022729"/>
    </source>
</evidence>
<dbReference type="RefSeq" id="WP_036174643.1">
    <property type="nucleotide sequence ID" value="NZ_AVCZ01000010.1"/>
</dbReference>
<name>A0A0A3JVQ2_9BACL</name>
<dbReference type="NCBIfam" id="NF037995">
    <property type="entry name" value="TRAP_S1"/>
    <property type="match status" value="1"/>
</dbReference>
<dbReference type="PROSITE" id="PS51257">
    <property type="entry name" value="PROKAR_LIPOPROTEIN"/>
    <property type="match status" value="1"/>
</dbReference>
<reference evidence="4 5" key="1">
    <citation type="submission" date="2014-02" db="EMBL/GenBank/DDBJ databases">
        <title>Draft genome sequence of Lysinibacillus massiliensis CCUG 49529.</title>
        <authorList>
            <person name="Zhang F."/>
            <person name="Wang G."/>
            <person name="Zhang L."/>
        </authorList>
    </citation>
    <scope>NUCLEOTIDE SEQUENCE [LARGE SCALE GENOMIC DNA]</scope>
    <source>
        <strain evidence="4 5">CCUG 49529</strain>
    </source>
</reference>
<dbReference type="PANTHER" id="PTHR33376">
    <property type="match status" value="1"/>
</dbReference>
<keyword evidence="5" id="KW-1185">Reference proteome</keyword>
<accession>A0A0A3JVQ2</accession>
<comment type="caution">
    <text evidence="4">The sequence shown here is derived from an EMBL/GenBank/DDBJ whole genome shotgun (WGS) entry which is preliminary data.</text>
</comment>
<dbReference type="Gene3D" id="3.40.190.170">
    <property type="entry name" value="Bacterial extracellular solute-binding protein, family 7"/>
    <property type="match status" value="1"/>
</dbReference>
<organism evidence="4 5">
    <name type="scientific">Ureibacillus massiliensis 4400831 = CIP 108448 = CCUG 49529</name>
    <dbReference type="NCBI Taxonomy" id="1211035"/>
    <lineage>
        <taxon>Bacteria</taxon>
        <taxon>Bacillati</taxon>
        <taxon>Bacillota</taxon>
        <taxon>Bacilli</taxon>
        <taxon>Bacillales</taxon>
        <taxon>Caryophanaceae</taxon>
        <taxon>Ureibacillus</taxon>
    </lineage>
</organism>
<dbReference type="Pfam" id="PF03480">
    <property type="entry name" value="DctP"/>
    <property type="match status" value="1"/>
</dbReference>
<protein>
    <recommendedName>
        <fullName evidence="6">C4-dicarboxylate ABC transporter substrate-binding protein</fullName>
    </recommendedName>
</protein>
<dbReference type="EMBL" id="JPVQ01000010">
    <property type="protein sequence ID" value="KGR91097.1"/>
    <property type="molecule type" value="Genomic_DNA"/>
</dbReference>
<dbReference type="Proteomes" id="UP000030595">
    <property type="component" value="Unassembled WGS sequence"/>
</dbReference>
<proteinExistence type="predicted"/>
<evidence type="ECO:0000313" key="4">
    <source>
        <dbReference type="EMBL" id="KGR91097.1"/>
    </source>
</evidence>
<feature type="chain" id="PRO_5039464075" description="C4-dicarboxylate ABC transporter substrate-binding protein" evidence="3">
    <location>
        <begin position="19"/>
        <end position="370"/>
    </location>
</feature>
<evidence type="ECO:0000313" key="5">
    <source>
        <dbReference type="Proteomes" id="UP000030595"/>
    </source>
</evidence>